<evidence type="ECO:0000256" key="1">
    <source>
        <dbReference type="SAM" id="Phobius"/>
    </source>
</evidence>
<feature type="transmembrane region" description="Helical" evidence="1">
    <location>
        <begin position="49"/>
        <end position="68"/>
    </location>
</feature>
<keyword evidence="1" id="KW-0812">Transmembrane</keyword>
<keyword evidence="3" id="KW-1185">Reference proteome</keyword>
<accession>A0A934SXH7</accession>
<proteinExistence type="predicted"/>
<name>A0A934SXH7_9BURK</name>
<dbReference type="AlphaFoldDB" id="A0A934SXH7"/>
<dbReference type="RefSeq" id="WP_200597512.1">
    <property type="nucleotide sequence ID" value="NZ_JAEPBG010000020.1"/>
</dbReference>
<keyword evidence="1" id="KW-0472">Membrane</keyword>
<feature type="transmembrane region" description="Helical" evidence="1">
    <location>
        <begin position="23"/>
        <end position="43"/>
    </location>
</feature>
<protein>
    <submittedName>
        <fullName evidence="2">Uncharacterized protein</fullName>
    </submittedName>
</protein>
<sequence length="131" mass="14814">MKLSFDICKGPPSTAQIRQARAAILRQLVMVVLVFPISIAGIAFGRDFFTAPACVVILIGNIMYLLYLTNDGQWLLFSYITPQQATMLVLWAESNAAIALYSTGLRLQQRAPTDWEYRSIIRFLQAEHRYA</sequence>
<gene>
    <name evidence="2" type="ORF">JJB74_27370</name>
</gene>
<dbReference type="Proteomes" id="UP000622890">
    <property type="component" value="Unassembled WGS sequence"/>
</dbReference>
<evidence type="ECO:0000313" key="2">
    <source>
        <dbReference type="EMBL" id="MBK4738360.1"/>
    </source>
</evidence>
<evidence type="ECO:0000313" key="3">
    <source>
        <dbReference type="Proteomes" id="UP000622890"/>
    </source>
</evidence>
<comment type="caution">
    <text evidence="2">The sequence shown here is derived from an EMBL/GenBank/DDBJ whole genome shotgun (WGS) entry which is preliminary data.</text>
</comment>
<organism evidence="2 3">
    <name type="scientific">Noviherbaspirillum pedocola</name>
    <dbReference type="NCBI Taxonomy" id="2801341"/>
    <lineage>
        <taxon>Bacteria</taxon>
        <taxon>Pseudomonadati</taxon>
        <taxon>Pseudomonadota</taxon>
        <taxon>Betaproteobacteria</taxon>
        <taxon>Burkholderiales</taxon>
        <taxon>Oxalobacteraceae</taxon>
        <taxon>Noviherbaspirillum</taxon>
    </lineage>
</organism>
<dbReference type="EMBL" id="JAEPBG010000020">
    <property type="protein sequence ID" value="MBK4738360.1"/>
    <property type="molecule type" value="Genomic_DNA"/>
</dbReference>
<reference evidence="2" key="1">
    <citation type="submission" date="2021-01" db="EMBL/GenBank/DDBJ databases">
        <title>Genome sequence of strain Noviherbaspirillum sp. DKR-6.</title>
        <authorList>
            <person name="Chaudhary D.K."/>
        </authorList>
    </citation>
    <scope>NUCLEOTIDE SEQUENCE</scope>
    <source>
        <strain evidence="2">DKR-6</strain>
    </source>
</reference>
<keyword evidence="1" id="KW-1133">Transmembrane helix</keyword>